<dbReference type="Proteomes" id="UP000015105">
    <property type="component" value="Chromosome 6D"/>
</dbReference>
<keyword evidence="1" id="KW-0812">Transmembrane</keyword>
<keyword evidence="1" id="KW-1133">Transmembrane helix</keyword>
<evidence type="ECO:0000256" key="1">
    <source>
        <dbReference type="SAM" id="Phobius"/>
    </source>
</evidence>
<dbReference type="Gramene" id="AET6Gv20880300.6">
    <property type="protein sequence ID" value="AET6Gv20880300.6"/>
    <property type="gene ID" value="AET6Gv20880300"/>
</dbReference>
<feature type="transmembrane region" description="Helical" evidence="1">
    <location>
        <begin position="126"/>
        <end position="147"/>
    </location>
</feature>
<feature type="transmembrane region" description="Helical" evidence="1">
    <location>
        <begin position="60"/>
        <end position="81"/>
    </location>
</feature>
<dbReference type="EnsemblPlants" id="AET6Gv20880300.6">
    <property type="protein sequence ID" value="AET6Gv20880300.6"/>
    <property type="gene ID" value="AET6Gv20880300"/>
</dbReference>
<accession>A0A453PWB7</accession>
<dbReference type="AlphaFoldDB" id="A0A453PWB7"/>
<reference evidence="2" key="3">
    <citation type="journal article" date="2017" name="Nature">
        <title>Genome sequence of the progenitor of the wheat D genome Aegilops tauschii.</title>
        <authorList>
            <person name="Luo M.C."/>
            <person name="Gu Y.Q."/>
            <person name="Puiu D."/>
            <person name="Wang H."/>
            <person name="Twardziok S.O."/>
            <person name="Deal K.R."/>
            <person name="Huo N."/>
            <person name="Zhu T."/>
            <person name="Wang L."/>
            <person name="Wang Y."/>
            <person name="McGuire P.E."/>
            <person name="Liu S."/>
            <person name="Long H."/>
            <person name="Ramasamy R.K."/>
            <person name="Rodriguez J.C."/>
            <person name="Van S.L."/>
            <person name="Yuan L."/>
            <person name="Wang Z."/>
            <person name="Xia Z."/>
            <person name="Xiao L."/>
            <person name="Anderson O.D."/>
            <person name="Ouyang S."/>
            <person name="Liang Y."/>
            <person name="Zimin A.V."/>
            <person name="Pertea G."/>
            <person name="Qi P."/>
            <person name="Bennetzen J.L."/>
            <person name="Dai X."/>
            <person name="Dawson M.W."/>
            <person name="Muller H.G."/>
            <person name="Kugler K."/>
            <person name="Rivarola-Duarte L."/>
            <person name="Spannagl M."/>
            <person name="Mayer K.F.X."/>
            <person name="Lu F.H."/>
            <person name="Bevan M.W."/>
            <person name="Leroy P."/>
            <person name="Li P."/>
            <person name="You F.M."/>
            <person name="Sun Q."/>
            <person name="Liu Z."/>
            <person name="Lyons E."/>
            <person name="Wicker T."/>
            <person name="Salzberg S.L."/>
            <person name="Devos K.M."/>
            <person name="Dvorak J."/>
        </authorList>
    </citation>
    <scope>NUCLEOTIDE SEQUENCE [LARGE SCALE GENOMIC DNA]</scope>
    <source>
        <strain evidence="2">cv. AL8/78</strain>
    </source>
</reference>
<protein>
    <submittedName>
        <fullName evidence="2">Uncharacterized protein</fullName>
    </submittedName>
</protein>
<reference evidence="2" key="4">
    <citation type="submission" date="2019-03" db="UniProtKB">
        <authorList>
            <consortium name="EnsemblPlants"/>
        </authorList>
    </citation>
    <scope>IDENTIFICATION</scope>
</reference>
<sequence length="155" mass="16635">PVITTILRFPSRPSQLSISHGHRVLAPPHLREREPNPHMTPQAAPAALGLHVPTRWEIEFTCAAATALALVLVPVALYALLRPRRAPAAADGLQLVDKVSKATAASSVPPEQKFGRGDERVACSNVATVFVLAFACSALLCAPELPLSATRERRR</sequence>
<keyword evidence="3" id="KW-1185">Reference proteome</keyword>
<reference evidence="3" key="1">
    <citation type="journal article" date="2014" name="Science">
        <title>Ancient hybridizations among the ancestral genomes of bread wheat.</title>
        <authorList>
            <consortium name="International Wheat Genome Sequencing Consortium,"/>
            <person name="Marcussen T."/>
            <person name="Sandve S.R."/>
            <person name="Heier L."/>
            <person name="Spannagl M."/>
            <person name="Pfeifer M."/>
            <person name="Jakobsen K.S."/>
            <person name="Wulff B.B."/>
            <person name="Steuernagel B."/>
            <person name="Mayer K.F."/>
            <person name="Olsen O.A."/>
        </authorList>
    </citation>
    <scope>NUCLEOTIDE SEQUENCE [LARGE SCALE GENOMIC DNA]</scope>
    <source>
        <strain evidence="3">cv. AL8/78</strain>
    </source>
</reference>
<proteinExistence type="predicted"/>
<organism evidence="2 3">
    <name type="scientific">Aegilops tauschii subsp. strangulata</name>
    <name type="common">Goatgrass</name>
    <dbReference type="NCBI Taxonomy" id="200361"/>
    <lineage>
        <taxon>Eukaryota</taxon>
        <taxon>Viridiplantae</taxon>
        <taxon>Streptophyta</taxon>
        <taxon>Embryophyta</taxon>
        <taxon>Tracheophyta</taxon>
        <taxon>Spermatophyta</taxon>
        <taxon>Magnoliopsida</taxon>
        <taxon>Liliopsida</taxon>
        <taxon>Poales</taxon>
        <taxon>Poaceae</taxon>
        <taxon>BOP clade</taxon>
        <taxon>Pooideae</taxon>
        <taxon>Triticodae</taxon>
        <taxon>Triticeae</taxon>
        <taxon>Triticinae</taxon>
        <taxon>Aegilops</taxon>
    </lineage>
</organism>
<name>A0A453PWB7_AEGTS</name>
<evidence type="ECO:0000313" key="3">
    <source>
        <dbReference type="Proteomes" id="UP000015105"/>
    </source>
</evidence>
<reference evidence="3" key="2">
    <citation type="journal article" date="2017" name="Nat. Plants">
        <title>The Aegilops tauschii genome reveals multiple impacts of transposons.</title>
        <authorList>
            <person name="Zhao G."/>
            <person name="Zou C."/>
            <person name="Li K."/>
            <person name="Wang K."/>
            <person name="Li T."/>
            <person name="Gao L."/>
            <person name="Zhang X."/>
            <person name="Wang H."/>
            <person name="Yang Z."/>
            <person name="Liu X."/>
            <person name="Jiang W."/>
            <person name="Mao L."/>
            <person name="Kong X."/>
            <person name="Jiao Y."/>
            <person name="Jia J."/>
        </authorList>
    </citation>
    <scope>NUCLEOTIDE SEQUENCE [LARGE SCALE GENOMIC DNA]</scope>
    <source>
        <strain evidence="3">cv. AL8/78</strain>
    </source>
</reference>
<evidence type="ECO:0000313" key="2">
    <source>
        <dbReference type="EnsemblPlants" id="AET6Gv20880300.6"/>
    </source>
</evidence>
<reference evidence="2" key="5">
    <citation type="journal article" date="2021" name="G3 (Bethesda)">
        <title>Aegilops tauschii genome assembly Aet v5.0 features greater sequence contiguity and improved annotation.</title>
        <authorList>
            <person name="Wang L."/>
            <person name="Zhu T."/>
            <person name="Rodriguez J.C."/>
            <person name="Deal K.R."/>
            <person name="Dubcovsky J."/>
            <person name="McGuire P.E."/>
            <person name="Lux T."/>
            <person name="Spannagl M."/>
            <person name="Mayer K.F.X."/>
            <person name="Baldrich P."/>
            <person name="Meyers B.C."/>
            <person name="Huo N."/>
            <person name="Gu Y.Q."/>
            <person name="Zhou H."/>
            <person name="Devos K.M."/>
            <person name="Bennetzen J.L."/>
            <person name="Unver T."/>
            <person name="Budak H."/>
            <person name="Gulick P.J."/>
            <person name="Galiba G."/>
            <person name="Kalapos B."/>
            <person name="Nelson D.R."/>
            <person name="Li P."/>
            <person name="You F.M."/>
            <person name="Luo M.C."/>
            <person name="Dvorak J."/>
        </authorList>
    </citation>
    <scope>NUCLEOTIDE SEQUENCE [LARGE SCALE GENOMIC DNA]</scope>
    <source>
        <strain evidence="2">cv. AL8/78</strain>
    </source>
</reference>
<keyword evidence="1" id="KW-0472">Membrane</keyword>